<dbReference type="Proteomes" id="UP000178666">
    <property type="component" value="Chromosome"/>
</dbReference>
<evidence type="ECO:0000313" key="5">
    <source>
        <dbReference type="Proteomes" id="UP000178666"/>
    </source>
</evidence>
<dbReference type="InterPro" id="IPR012912">
    <property type="entry name" value="Plasmid_pRiA4b_Orf3-like"/>
</dbReference>
<dbReference type="AlphaFoldDB" id="A0AAC8YDV0"/>
<protein>
    <recommendedName>
        <fullName evidence="1">Plasmid pRiA4b Orf3-like domain-containing protein</fullName>
    </recommendedName>
</protein>
<dbReference type="Gene3D" id="3.10.290.30">
    <property type="entry name" value="MM3350-like"/>
    <property type="match status" value="1"/>
</dbReference>
<sequence>MRIPDAFEAYRPEPDPDLRPVPEHLRGFVVRLDLRDVRPPVWRRLELRGDLTLLDLHYILQIAMGWQDCHLHRFSAGVSRWAPYFRTEFDLSEGDDGIPEGEVRLDQVVAKKGDALCYEYDFGDSWHHLLKVEKVLDEVPETVRCTGGRMACPPEDSGGIYGFAELSAWVRSGYDESQLPTNFEDAEDVRAWLPDGWDPDRFDPDRVNDALDAALAAPVEVREELAALAERIERQGPRTLREILGSDAAHGATTVTEEEARRLTEVFSVFLDVIGDGVDLTGAGYLPPTVVEQVAERCGVTSWWVGKADREDRTIPVLRIRENAQGLGLVSIRKGRLSPTAAARRARGDAQELLGHVLGHLPVGRRRHEQEAGWLTLALVAGGVTLHDCPGLVSGFLADLGWRDGRDRFSPPSGQNPTLDVLRDLSGWSRTSGWPPRDDDPAVAVVARAVIRKV</sequence>
<feature type="domain" description="Plasmid pRiA4b Orf3-like" evidence="1">
    <location>
        <begin position="28"/>
        <end position="205"/>
    </location>
</feature>
<dbReference type="InterPro" id="IPR024047">
    <property type="entry name" value="MM3350-like_sf"/>
</dbReference>
<evidence type="ECO:0000259" key="1">
    <source>
        <dbReference type="Pfam" id="PF07929"/>
    </source>
</evidence>
<dbReference type="EMBL" id="CP015970">
    <property type="protein sequence ID" value="AOZ45696.1"/>
    <property type="molecule type" value="Genomic_DNA"/>
</dbReference>
<evidence type="ECO:0000313" key="4">
    <source>
        <dbReference type="Proteomes" id="UP000075221"/>
    </source>
</evidence>
<name>A0AAC8YDV0_9ACTN</name>
<reference evidence="2 4" key="2">
    <citation type="submission" date="2016-02" db="EMBL/GenBank/DDBJ databases">
        <title>Complete Genome Sequence of Propionibacterium acidipropionici ATCC 55737.</title>
        <authorList>
            <person name="Luna Flores C.H."/>
            <person name="Nielsen L.K."/>
            <person name="Marcellin E."/>
        </authorList>
    </citation>
    <scope>NUCLEOTIDE SEQUENCE [LARGE SCALE GENOMIC DNA]</scope>
    <source>
        <strain evidence="2 4">ATCC 55737</strain>
    </source>
</reference>
<dbReference type="RefSeq" id="WP_062818782.1">
    <property type="nucleotide sequence ID" value="NZ_CP014352.1"/>
</dbReference>
<dbReference type="Pfam" id="PF07929">
    <property type="entry name" value="PRiA4_ORF3"/>
    <property type="match status" value="1"/>
</dbReference>
<dbReference type="EMBL" id="CP014352">
    <property type="protein sequence ID" value="AMS04202.1"/>
    <property type="molecule type" value="Genomic_DNA"/>
</dbReference>
<evidence type="ECO:0000313" key="2">
    <source>
        <dbReference type="EMBL" id="AMS04202.1"/>
    </source>
</evidence>
<evidence type="ECO:0000313" key="3">
    <source>
        <dbReference type="EMBL" id="AOZ45696.1"/>
    </source>
</evidence>
<accession>A0AAC8YDV0</accession>
<keyword evidence="5" id="KW-1185">Reference proteome</keyword>
<organism evidence="2 4">
    <name type="scientific">Acidipropionibacterium acidipropionici</name>
    <dbReference type="NCBI Taxonomy" id="1748"/>
    <lineage>
        <taxon>Bacteria</taxon>
        <taxon>Bacillati</taxon>
        <taxon>Actinomycetota</taxon>
        <taxon>Actinomycetes</taxon>
        <taxon>Propionibacteriales</taxon>
        <taxon>Propionibacteriaceae</taxon>
        <taxon>Acidipropionibacterium</taxon>
    </lineage>
</organism>
<dbReference type="PANTHER" id="PTHR41878">
    <property type="entry name" value="LEXA REPRESSOR-RELATED"/>
    <property type="match status" value="1"/>
</dbReference>
<dbReference type="SUPFAM" id="SSF159941">
    <property type="entry name" value="MM3350-like"/>
    <property type="match status" value="1"/>
</dbReference>
<dbReference type="Proteomes" id="UP000075221">
    <property type="component" value="Chromosome"/>
</dbReference>
<proteinExistence type="predicted"/>
<reference evidence="3 5" key="1">
    <citation type="journal article" date="2016" name="Plant Dis.">
        <title>Improved production of propionic acid using genome shuffling.</title>
        <authorList>
            <person name="Luna-Flores C.H."/>
            <person name="Palfreyman R.W."/>
            <person name="Kromer J.O."/>
            <person name="Nielsen L.K."/>
            <person name="Marcellin E."/>
        </authorList>
    </citation>
    <scope>NUCLEOTIDE SEQUENCE [LARGE SCALE GENOMIC DNA]</scope>
    <source>
        <strain evidence="3 5">F3E8</strain>
    </source>
</reference>
<dbReference type="PANTHER" id="PTHR41878:SF1">
    <property type="entry name" value="TNPR PROTEIN"/>
    <property type="match status" value="1"/>
</dbReference>
<gene>
    <name evidence="3" type="ORF">A8L58_02030</name>
    <name evidence="2" type="ORF">AXH35_00560</name>
</gene>